<dbReference type="InterPro" id="IPR009057">
    <property type="entry name" value="Homeodomain-like_sf"/>
</dbReference>
<sequence length="246" mass="25445">MHRERRSSVPGAMVWTSTPEGRDAGPGTGLVLPDGCMDLLWRSDSREVLVAGPDTAAYASPAAPGVTWTGLRLAPGHAPALLGVPASELRDRRVALADLWGAARARRLADRIEVSPGAGLEGLVAPVPQDAALAHAARLLGSGHPVAGVADELGVGVRTLHRRSLAAFGYPPQVLARVLRFRRAVGLLRAGRPPSQVAAEAGYADQAHLSREVRTFAGTTPSALRPAQPSGAKRSTAPPSGSSTVA</sequence>
<dbReference type="Gene3D" id="1.10.10.60">
    <property type="entry name" value="Homeodomain-like"/>
    <property type="match status" value="1"/>
</dbReference>
<comment type="caution">
    <text evidence="6">The sequence shown here is derived from an EMBL/GenBank/DDBJ whole genome shotgun (WGS) entry which is preliminary data.</text>
</comment>
<dbReference type="InterPro" id="IPR018060">
    <property type="entry name" value="HTH_AraC"/>
</dbReference>
<dbReference type="OrthoDB" id="9815799at2"/>
<keyword evidence="7" id="KW-1185">Reference proteome</keyword>
<dbReference type="GO" id="GO:0043565">
    <property type="term" value="F:sequence-specific DNA binding"/>
    <property type="evidence" value="ECO:0007669"/>
    <property type="project" value="InterPro"/>
</dbReference>
<dbReference type="SMART" id="SM00342">
    <property type="entry name" value="HTH_ARAC"/>
    <property type="match status" value="1"/>
</dbReference>
<dbReference type="PANTHER" id="PTHR46796">
    <property type="entry name" value="HTH-TYPE TRANSCRIPTIONAL ACTIVATOR RHAS-RELATED"/>
    <property type="match status" value="1"/>
</dbReference>
<dbReference type="RefSeq" id="WP_106207682.1">
    <property type="nucleotide sequence ID" value="NZ_PVZF01000002.1"/>
</dbReference>
<gene>
    <name evidence="6" type="ORF">CLV37_10291</name>
</gene>
<proteinExistence type="predicted"/>
<dbReference type="PROSITE" id="PS01124">
    <property type="entry name" value="HTH_ARAC_FAMILY_2"/>
    <property type="match status" value="1"/>
</dbReference>
<dbReference type="Pfam" id="PF20240">
    <property type="entry name" value="DUF6597"/>
    <property type="match status" value="1"/>
</dbReference>
<dbReference type="AlphaFoldDB" id="A0A2T0R7J3"/>
<feature type="compositionally biased region" description="Polar residues" evidence="4">
    <location>
        <begin position="237"/>
        <end position="246"/>
    </location>
</feature>
<evidence type="ECO:0000256" key="4">
    <source>
        <dbReference type="SAM" id="MobiDB-lite"/>
    </source>
</evidence>
<protein>
    <submittedName>
        <fullName evidence="6">AraC family transcriptional regulator</fullName>
    </submittedName>
</protein>
<evidence type="ECO:0000256" key="1">
    <source>
        <dbReference type="ARBA" id="ARBA00023015"/>
    </source>
</evidence>
<evidence type="ECO:0000256" key="3">
    <source>
        <dbReference type="ARBA" id="ARBA00023163"/>
    </source>
</evidence>
<evidence type="ECO:0000313" key="6">
    <source>
        <dbReference type="EMBL" id="PRY17133.1"/>
    </source>
</evidence>
<evidence type="ECO:0000256" key="2">
    <source>
        <dbReference type="ARBA" id="ARBA00023125"/>
    </source>
</evidence>
<keyword evidence="2" id="KW-0238">DNA-binding</keyword>
<dbReference type="PANTHER" id="PTHR46796:SF15">
    <property type="entry name" value="BLL1074 PROTEIN"/>
    <property type="match status" value="1"/>
</dbReference>
<reference evidence="6 7" key="1">
    <citation type="submission" date="2018-03" db="EMBL/GenBank/DDBJ databases">
        <title>Genomic Encyclopedia of Archaeal and Bacterial Type Strains, Phase II (KMG-II): from individual species to whole genera.</title>
        <authorList>
            <person name="Goeker M."/>
        </authorList>
    </citation>
    <scope>NUCLEOTIDE SEQUENCE [LARGE SCALE GENOMIC DNA]</scope>
    <source>
        <strain evidence="6 7">DSM 19711</strain>
    </source>
</reference>
<organism evidence="6 7">
    <name type="scientific">Kineococcus rhizosphaerae</name>
    <dbReference type="NCBI Taxonomy" id="559628"/>
    <lineage>
        <taxon>Bacteria</taxon>
        <taxon>Bacillati</taxon>
        <taxon>Actinomycetota</taxon>
        <taxon>Actinomycetes</taxon>
        <taxon>Kineosporiales</taxon>
        <taxon>Kineosporiaceae</taxon>
        <taxon>Kineococcus</taxon>
    </lineage>
</organism>
<dbReference type="InterPro" id="IPR046532">
    <property type="entry name" value="DUF6597"/>
</dbReference>
<dbReference type="Proteomes" id="UP000238083">
    <property type="component" value="Unassembled WGS sequence"/>
</dbReference>
<feature type="region of interest" description="Disordered" evidence="4">
    <location>
        <begin position="214"/>
        <end position="246"/>
    </location>
</feature>
<dbReference type="Pfam" id="PF12833">
    <property type="entry name" value="HTH_18"/>
    <property type="match status" value="1"/>
</dbReference>
<dbReference type="GO" id="GO:0003700">
    <property type="term" value="F:DNA-binding transcription factor activity"/>
    <property type="evidence" value="ECO:0007669"/>
    <property type="project" value="InterPro"/>
</dbReference>
<evidence type="ECO:0000313" key="7">
    <source>
        <dbReference type="Proteomes" id="UP000238083"/>
    </source>
</evidence>
<feature type="region of interest" description="Disordered" evidence="4">
    <location>
        <begin position="1"/>
        <end position="26"/>
    </location>
</feature>
<dbReference type="InterPro" id="IPR050204">
    <property type="entry name" value="AraC_XylS_family_regulators"/>
</dbReference>
<keyword evidence="1" id="KW-0805">Transcription regulation</keyword>
<dbReference type="SUPFAM" id="SSF46689">
    <property type="entry name" value="Homeodomain-like"/>
    <property type="match status" value="1"/>
</dbReference>
<dbReference type="EMBL" id="PVZF01000002">
    <property type="protein sequence ID" value="PRY17133.1"/>
    <property type="molecule type" value="Genomic_DNA"/>
</dbReference>
<evidence type="ECO:0000259" key="5">
    <source>
        <dbReference type="PROSITE" id="PS01124"/>
    </source>
</evidence>
<feature type="domain" description="HTH araC/xylS-type" evidence="5">
    <location>
        <begin position="130"/>
        <end position="227"/>
    </location>
</feature>
<accession>A0A2T0R7J3</accession>
<name>A0A2T0R7J3_9ACTN</name>
<keyword evidence="3" id="KW-0804">Transcription</keyword>